<evidence type="ECO:0008006" key="3">
    <source>
        <dbReference type="Google" id="ProtNLM"/>
    </source>
</evidence>
<dbReference type="CDD" id="cd05403">
    <property type="entry name" value="NT_KNTase_like"/>
    <property type="match status" value="1"/>
</dbReference>
<evidence type="ECO:0000313" key="2">
    <source>
        <dbReference type="Proteomes" id="UP001432180"/>
    </source>
</evidence>
<dbReference type="Proteomes" id="UP001432180">
    <property type="component" value="Chromosome"/>
</dbReference>
<dbReference type="RefSeq" id="WP_328985873.1">
    <property type="nucleotide sequence ID" value="NZ_CP121472.1"/>
</dbReference>
<accession>A0ABZ0S3U9</accession>
<dbReference type="Gene3D" id="3.30.460.10">
    <property type="entry name" value="Beta Polymerase, domain 2"/>
    <property type="match status" value="1"/>
</dbReference>
<reference evidence="1 2" key="1">
    <citation type="journal article" date="2023" name="Microorganisms">
        <title>Thiorhodovibrio frisius and Trv. litoralis spp. nov., Two Novel Members from a Clade of Fastidious Purple Sulfur Bacteria That Exhibit Unique Red-Shifted Light-Harvesting Capabilities.</title>
        <authorList>
            <person name="Methner A."/>
            <person name="Kuzyk S.B."/>
            <person name="Petersen J."/>
            <person name="Bauer S."/>
            <person name="Brinkmann H."/>
            <person name="Sichau K."/>
            <person name="Wanner G."/>
            <person name="Wolf J."/>
            <person name="Neumann-Schaal M."/>
            <person name="Henke P."/>
            <person name="Tank M."/>
            <person name="Sproer C."/>
            <person name="Bunk B."/>
            <person name="Overmann J."/>
        </authorList>
    </citation>
    <scope>NUCLEOTIDE SEQUENCE [LARGE SCALE GENOMIC DNA]</scope>
    <source>
        <strain evidence="1 2">DSM 6702</strain>
    </source>
</reference>
<dbReference type="InterPro" id="IPR043519">
    <property type="entry name" value="NT_sf"/>
</dbReference>
<dbReference type="SUPFAM" id="SSF81301">
    <property type="entry name" value="Nucleotidyltransferase"/>
    <property type="match status" value="1"/>
</dbReference>
<proteinExistence type="predicted"/>
<protein>
    <recommendedName>
        <fullName evidence="3">Nucleotidyltransferase domain-containing protein</fullName>
    </recommendedName>
</protein>
<gene>
    <name evidence="1" type="ORF">Thiowin_00176</name>
</gene>
<name>A0ABZ0S3U9_9GAMM</name>
<evidence type="ECO:0000313" key="1">
    <source>
        <dbReference type="EMBL" id="WPL15289.1"/>
    </source>
</evidence>
<sequence length="99" mass="10737">MRLTEEQIAAIKQTAQAVLGEGTRVILFGSRVDDAKKGGDIDLLFETDQRLTNRATTAGDIYVALIRQLGDRKIDVLLKDSATPPAPVLEHARQAGIPL</sequence>
<organism evidence="1 2">
    <name type="scientific">Thiorhodovibrio winogradskyi</name>
    <dbReference type="NCBI Taxonomy" id="77007"/>
    <lineage>
        <taxon>Bacteria</taxon>
        <taxon>Pseudomonadati</taxon>
        <taxon>Pseudomonadota</taxon>
        <taxon>Gammaproteobacteria</taxon>
        <taxon>Chromatiales</taxon>
        <taxon>Chromatiaceae</taxon>
        <taxon>Thiorhodovibrio</taxon>
    </lineage>
</organism>
<keyword evidence="2" id="KW-1185">Reference proteome</keyword>
<dbReference type="EMBL" id="CP121472">
    <property type="protein sequence ID" value="WPL15289.1"/>
    <property type="molecule type" value="Genomic_DNA"/>
</dbReference>